<dbReference type="HAMAP" id="MF_00074">
    <property type="entry name" value="16SrRNA_methyltr_G"/>
    <property type="match status" value="1"/>
</dbReference>
<dbReference type="Pfam" id="PF02527">
    <property type="entry name" value="GidB"/>
    <property type="match status" value="1"/>
</dbReference>
<dbReference type="InterPro" id="IPR003682">
    <property type="entry name" value="rRNA_ssu_MeTfrase_G"/>
</dbReference>
<evidence type="ECO:0000256" key="3">
    <source>
        <dbReference type="ARBA" id="ARBA00022603"/>
    </source>
</evidence>
<organism evidence="7 8">
    <name type="scientific">Cognatishimia activa</name>
    <dbReference type="NCBI Taxonomy" id="1715691"/>
    <lineage>
        <taxon>Bacteria</taxon>
        <taxon>Pseudomonadati</taxon>
        <taxon>Pseudomonadota</taxon>
        <taxon>Alphaproteobacteria</taxon>
        <taxon>Rhodobacterales</taxon>
        <taxon>Paracoccaceae</taxon>
        <taxon>Cognatishimia</taxon>
    </lineage>
</organism>
<comment type="similarity">
    <text evidence="6">Belongs to the methyltransferase superfamily. RNA methyltransferase RsmG family.</text>
</comment>
<evidence type="ECO:0000256" key="5">
    <source>
        <dbReference type="ARBA" id="ARBA00022691"/>
    </source>
</evidence>
<dbReference type="PIRSF" id="PIRSF003078">
    <property type="entry name" value="GidB"/>
    <property type="match status" value="1"/>
</dbReference>
<comment type="caution">
    <text evidence="6">Lacks conserved residue(s) required for the propagation of feature annotation.</text>
</comment>
<dbReference type="OrthoDB" id="9808773at2"/>
<keyword evidence="3 6" id="KW-0489">Methyltransferase</keyword>
<keyword evidence="1 6" id="KW-0963">Cytoplasm</keyword>
<sequence length="206" mass="22863">MTPNDFEKRFDVSRETMERLEHLDVLLKKWNPKINLVSPATLKESWGRHIWDSAQIYGLASEKCGKWLDIGSGGGFPGLVVAILNAGEGNPWDVAMMESDVRKCTFLRTVLRETSVKAEVITSRIEEAEPANADVLSARALTDLTGLCEFSVRHLKADGLSIFPKGVSWKKEVQTAEKSWSFASEVIKSETQEGAVILKVRDITGV</sequence>
<gene>
    <name evidence="6 7" type="primary">rsmG</name>
    <name evidence="7" type="ORF">TA5114_00363</name>
</gene>
<dbReference type="SUPFAM" id="SSF53335">
    <property type="entry name" value="S-adenosyl-L-methionine-dependent methyltransferases"/>
    <property type="match status" value="1"/>
</dbReference>
<accession>A0A0P1ILU5</accession>
<evidence type="ECO:0000256" key="4">
    <source>
        <dbReference type="ARBA" id="ARBA00022679"/>
    </source>
</evidence>
<evidence type="ECO:0000313" key="8">
    <source>
        <dbReference type="Proteomes" id="UP000051184"/>
    </source>
</evidence>
<comment type="subcellular location">
    <subcellularLocation>
        <location evidence="6">Cytoplasm</location>
    </subcellularLocation>
</comment>
<dbReference type="GO" id="GO:0070043">
    <property type="term" value="F:rRNA (guanine-N7-)-methyltransferase activity"/>
    <property type="evidence" value="ECO:0007669"/>
    <property type="project" value="UniProtKB-UniRule"/>
</dbReference>
<dbReference type="STRING" id="1715691.TA5113_00426"/>
<name>A0A0P1ILU5_9RHOB</name>
<comment type="function">
    <text evidence="6">Specifically methylates the N7 position of guanine in position 527 of 16S rRNA.</text>
</comment>
<dbReference type="EMBL" id="CYUE01000002">
    <property type="protein sequence ID" value="CUK24578.1"/>
    <property type="molecule type" value="Genomic_DNA"/>
</dbReference>
<evidence type="ECO:0000256" key="2">
    <source>
        <dbReference type="ARBA" id="ARBA00022552"/>
    </source>
</evidence>
<dbReference type="Proteomes" id="UP000051184">
    <property type="component" value="Unassembled WGS sequence"/>
</dbReference>
<feature type="binding site" evidence="6">
    <location>
        <begin position="125"/>
        <end position="126"/>
    </location>
    <ligand>
        <name>S-adenosyl-L-methionine</name>
        <dbReference type="ChEBI" id="CHEBI:59789"/>
    </ligand>
</feature>
<dbReference type="EC" id="2.1.1.170" evidence="6"/>
<reference evidence="8" key="1">
    <citation type="submission" date="2015-09" db="EMBL/GenBank/DDBJ databases">
        <authorList>
            <person name="Rodrigo-Torres Lidia"/>
            <person name="Arahal R.David."/>
        </authorList>
    </citation>
    <scope>NUCLEOTIDE SEQUENCE [LARGE SCALE GENOMIC DNA]</scope>
    <source>
        <strain evidence="8">CECT 5114</strain>
    </source>
</reference>
<dbReference type="NCBIfam" id="TIGR00138">
    <property type="entry name" value="rsmG_gidB"/>
    <property type="match status" value="1"/>
</dbReference>
<dbReference type="PANTHER" id="PTHR31760">
    <property type="entry name" value="S-ADENOSYL-L-METHIONINE-DEPENDENT METHYLTRANSFERASES SUPERFAMILY PROTEIN"/>
    <property type="match status" value="1"/>
</dbReference>
<dbReference type="InterPro" id="IPR029063">
    <property type="entry name" value="SAM-dependent_MTases_sf"/>
</dbReference>
<dbReference type="Gene3D" id="3.40.50.150">
    <property type="entry name" value="Vaccinia Virus protein VP39"/>
    <property type="match status" value="1"/>
</dbReference>
<dbReference type="RefSeq" id="WP_058313579.1">
    <property type="nucleotide sequence ID" value="NZ_CYTO01000004.1"/>
</dbReference>
<dbReference type="PANTHER" id="PTHR31760:SF0">
    <property type="entry name" value="S-ADENOSYL-L-METHIONINE-DEPENDENT METHYLTRANSFERASES SUPERFAMILY PROTEIN"/>
    <property type="match status" value="1"/>
</dbReference>
<feature type="binding site" evidence="6">
    <location>
        <position position="71"/>
    </location>
    <ligand>
        <name>S-adenosyl-L-methionine</name>
        <dbReference type="ChEBI" id="CHEBI:59789"/>
    </ligand>
</feature>
<feature type="binding site" evidence="6">
    <location>
        <position position="139"/>
    </location>
    <ligand>
        <name>S-adenosyl-L-methionine</name>
        <dbReference type="ChEBI" id="CHEBI:59789"/>
    </ligand>
</feature>
<protein>
    <recommendedName>
        <fullName evidence="6">Ribosomal RNA small subunit methyltransferase G</fullName>
        <ecNumber evidence="6">2.1.1.170</ecNumber>
    </recommendedName>
    <alternativeName>
        <fullName evidence="6">16S rRNA 7-methylguanosine methyltransferase</fullName>
        <shortName evidence="6">16S rRNA m7G methyltransferase</shortName>
    </alternativeName>
</protein>
<dbReference type="AlphaFoldDB" id="A0A0P1ILU5"/>
<comment type="catalytic activity">
    <reaction evidence="6">
        <text>guanosine(527) in 16S rRNA + S-adenosyl-L-methionine = N(7)-methylguanosine(527) in 16S rRNA + S-adenosyl-L-homocysteine</text>
        <dbReference type="Rhea" id="RHEA:42732"/>
        <dbReference type="Rhea" id="RHEA-COMP:10209"/>
        <dbReference type="Rhea" id="RHEA-COMP:10210"/>
        <dbReference type="ChEBI" id="CHEBI:57856"/>
        <dbReference type="ChEBI" id="CHEBI:59789"/>
        <dbReference type="ChEBI" id="CHEBI:74269"/>
        <dbReference type="ChEBI" id="CHEBI:74480"/>
        <dbReference type="EC" id="2.1.1.170"/>
    </reaction>
</comment>
<feature type="binding site" evidence="6">
    <location>
        <position position="76"/>
    </location>
    <ligand>
        <name>S-adenosyl-L-methionine</name>
        <dbReference type="ChEBI" id="CHEBI:59789"/>
    </ligand>
</feature>
<keyword evidence="8" id="KW-1185">Reference proteome</keyword>
<evidence type="ECO:0000256" key="1">
    <source>
        <dbReference type="ARBA" id="ARBA00022490"/>
    </source>
</evidence>
<keyword evidence="2 6" id="KW-0698">rRNA processing</keyword>
<dbReference type="GO" id="GO:0005829">
    <property type="term" value="C:cytosol"/>
    <property type="evidence" value="ECO:0007669"/>
    <property type="project" value="TreeGrafter"/>
</dbReference>
<keyword evidence="5 6" id="KW-0949">S-adenosyl-L-methionine</keyword>
<proteinExistence type="inferred from homology"/>
<keyword evidence="4 6" id="KW-0808">Transferase</keyword>
<evidence type="ECO:0000256" key="6">
    <source>
        <dbReference type="HAMAP-Rule" id="MF_00074"/>
    </source>
</evidence>
<evidence type="ECO:0000313" key="7">
    <source>
        <dbReference type="EMBL" id="CUK24578.1"/>
    </source>
</evidence>